<name>A0A1V6U8L3_9EURO</name>
<protein>
    <submittedName>
        <fullName evidence="2">Uncharacterized protein</fullName>
    </submittedName>
</protein>
<reference evidence="3" key="1">
    <citation type="journal article" date="2017" name="Nat. Microbiol.">
        <title>Global analysis of biosynthetic gene clusters reveals vast potential of secondary metabolite production in Penicillium species.</title>
        <authorList>
            <person name="Nielsen J.C."/>
            <person name="Grijseels S."/>
            <person name="Prigent S."/>
            <person name="Ji B."/>
            <person name="Dainat J."/>
            <person name="Nielsen K.F."/>
            <person name="Frisvad J.C."/>
            <person name="Workman M."/>
            <person name="Nielsen J."/>
        </authorList>
    </citation>
    <scope>NUCLEOTIDE SEQUENCE [LARGE SCALE GENOMIC DNA]</scope>
    <source>
        <strain evidence="3">IBT 31321</strain>
    </source>
</reference>
<comment type="caution">
    <text evidence="2">The sequence shown here is derived from an EMBL/GenBank/DDBJ whole genome shotgun (WGS) entry which is preliminary data.</text>
</comment>
<sequence>MKTFYTALTFFFIFGAIVASPLELAADSPERTLACCPTTKSKNRCNDGTKGTPYCGKGPCNIAGCACKGGCR</sequence>
<evidence type="ECO:0000313" key="3">
    <source>
        <dbReference type="Proteomes" id="UP000191500"/>
    </source>
</evidence>
<proteinExistence type="predicted"/>
<dbReference type="AlphaFoldDB" id="A0A1V6U8L3"/>
<accession>A0A1V6U8L3</accession>
<dbReference type="Pfam" id="PF13164">
    <property type="entry name" value="Diedel"/>
    <property type="match status" value="1"/>
</dbReference>
<evidence type="ECO:0000313" key="2">
    <source>
        <dbReference type="EMBL" id="OQE34700.1"/>
    </source>
</evidence>
<dbReference type="Proteomes" id="UP000191500">
    <property type="component" value="Unassembled WGS sequence"/>
</dbReference>
<dbReference type="InterPro" id="IPR025061">
    <property type="entry name" value="Diedel"/>
</dbReference>
<keyword evidence="3" id="KW-1185">Reference proteome</keyword>
<evidence type="ECO:0000256" key="1">
    <source>
        <dbReference type="SAM" id="SignalP"/>
    </source>
</evidence>
<gene>
    <name evidence="2" type="ORF">PENCOP_c016G07071</name>
</gene>
<organism evidence="2 3">
    <name type="scientific">Penicillium coprophilum</name>
    <dbReference type="NCBI Taxonomy" id="36646"/>
    <lineage>
        <taxon>Eukaryota</taxon>
        <taxon>Fungi</taxon>
        <taxon>Dikarya</taxon>
        <taxon>Ascomycota</taxon>
        <taxon>Pezizomycotina</taxon>
        <taxon>Eurotiomycetes</taxon>
        <taxon>Eurotiomycetidae</taxon>
        <taxon>Eurotiales</taxon>
        <taxon>Aspergillaceae</taxon>
        <taxon>Penicillium</taxon>
    </lineage>
</organism>
<keyword evidence="1" id="KW-0732">Signal</keyword>
<dbReference type="Gene3D" id="3.30.70.2800">
    <property type="match status" value="1"/>
</dbReference>
<dbReference type="EMBL" id="MDDG01000016">
    <property type="protein sequence ID" value="OQE34700.1"/>
    <property type="molecule type" value="Genomic_DNA"/>
</dbReference>
<feature type="chain" id="PRO_5012686650" evidence="1">
    <location>
        <begin position="20"/>
        <end position="72"/>
    </location>
</feature>
<feature type="signal peptide" evidence="1">
    <location>
        <begin position="1"/>
        <end position="19"/>
    </location>
</feature>